<accession>A0A8T2N4H3</accession>
<sequence>MVAPWQLCVTTPSLPPIPLETNKIEHGTTRQQSFPECHSATATTDHLLPFFRTIFLWDQESSSWSVLVWEGVVVGAVEAGGLQEEICCIALTLSAPQETGHPSPLSNPCTRVREPPLLQLIAKCKKSHPHHCGAVGLDSWRSRLTPGCLAR</sequence>
<gene>
    <name evidence="1" type="ORF">JZ751_014690</name>
</gene>
<name>A0A8T2N4H3_9TELE</name>
<organism evidence="1 2">
    <name type="scientific">Albula glossodonta</name>
    <name type="common">roundjaw bonefish</name>
    <dbReference type="NCBI Taxonomy" id="121402"/>
    <lineage>
        <taxon>Eukaryota</taxon>
        <taxon>Metazoa</taxon>
        <taxon>Chordata</taxon>
        <taxon>Craniata</taxon>
        <taxon>Vertebrata</taxon>
        <taxon>Euteleostomi</taxon>
        <taxon>Actinopterygii</taxon>
        <taxon>Neopterygii</taxon>
        <taxon>Teleostei</taxon>
        <taxon>Albuliformes</taxon>
        <taxon>Albulidae</taxon>
        <taxon>Albula</taxon>
    </lineage>
</organism>
<protein>
    <submittedName>
        <fullName evidence="1">Uncharacterized protein</fullName>
    </submittedName>
</protein>
<comment type="caution">
    <text evidence="1">The sequence shown here is derived from an EMBL/GenBank/DDBJ whole genome shotgun (WGS) entry which is preliminary data.</text>
</comment>
<reference evidence="1" key="1">
    <citation type="thesis" date="2021" institute="BYU ScholarsArchive" country="Provo, UT, USA">
        <title>Applications of and Algorithms for Genome Assembly and Genomic Analyses with an Emphasis on Marine Teleosts.</title>
        <authorList>
            <person name="Pickett B.D."/>
        </authorList>
    </citation>
    <scope>NUCLEOTIDE SEQUENCE</scope>
    <source>
        <strain evidence="1">HI-2016</strain>
    </source>
</reference>
<dbReference type="Proteomes" id="UP000824540">
    <property type="component" value="Unassembled WGS sequence"/>
</dbReference>
<dbReference type="AlphaFoldDB" id="A0A8T2N4H3"/>
<evidence type="ECO:0000313" key="2">
    <source>
        <dbReference type="Proteomes" id="UP000824540"/>
    </source>
</evidence>
<keyword evidence="2" id="KW-1185">Reference proteome</keyword>
<dbReference type="EMBL" id="JAFBMS010000237">
    <property type="protein sequence ID" value="KAG9332592.1"/>
    <property type="molecule type" value="Genomic_DNA"/>
</dbReference>
<evidence type="ECO:0000313" key="1">
    <source>
        <dbReference type="EMBL" id="KAG9332592.1"/>
    </source>
</evidence>
<proteinExistence type="predicted"/>